<dbReference type="CDD" id="cd01288">
    <property type="entry name" value="FabZ"/>
    <property type="match status" value="1"/>
</dbReference>
<dbReference type="GO" id="GO:0006633">
    <property type="term" value="P:fatty acid biosynthetic process"/>
    <property type="evidence" value="ECO:0007669"/>
    <property type="project" value="UniProtKB-UniRule"/>
</dbReference>
<dbReference type="Pfam" id="PF07977">
    <property type="entry name" value="FabA"/>
    <property type="match status" value="1"/>
</dbReference>
<dbReference type="Proteomes" id="UP000434052">
    <property type="component" value="Unassembled WGS sequence"/>
</dbReference>
<dbReference type="EMBL" id="QMIF01000020">
    <property type="protein sequence ID" value="TVM30692.1"/>
    <property type="molecule type" value="Genomic_DNA"/>
</dbReference>
<dbReference type="Proteomes" id="UP000503251">
    <property type="component" value="Chromosome"/>
</dbReference>
<evidence type="ECO:0000256" key="3">
    <source>
        <dbReference type="ARBA" id="ARBA00022516"/>
    </source>
</evidence>
<keyword evidence="4 8" id="KW-0441">Lipid A biosynthesis</keyword>
<evidence type="ECO:0000256" key="5">
    <source>
        <dbReference type="ARBA" id="ARBA00023098"/>
    </source>
</evidence>
<dbReference type="InterPro" id="IPR029069">
    <property type="entry name" value="HotDog_dom_sf"/>
</dbReference>
<comment type="catalytic activity">
    <reaction evidence="8">
        <text>a (3R)-hydroxyacyl-[ACP] = a (2E)-enoyl-[ACP] + H2O</text>
        <dbReference type="Rhea" id="RHEA:13097"/>
        <dbReference type="Rhea" id="RHEA-COMP:9925"/>
        <dbReference type="Rhea" id="RHEA-COMP:9945"/>
        <dbReference type="ChEBI" id="CHEBI:15377"/>
        <dbReference type="ChEBI" id="CHEBI:78784"/>
        <dbReference type="ChEBI" id="CHEBI:78827"/>
        <dbReference type="EC" id="4.2.1.59"/>
    </reaction>
</comment>
<keyword evidence="6 8" id="KW-0456">Lyase</keyword>
<evidence type="ECO:0000256" key="7">
    <source>
        <dbReference type="ARBA" id="ARBA00025049"/>
    </source>
</evidence>
<evidence type="ECO:0000313" key="12">
    <source>
        <dbReference type="Proteomes" id="UP000503251"/>
    </source>
</evidence>
<proteinExistence type="inferred from homology"/>
<feature type="active site" evidence="8">
    <location>
        <position position="60"/>
    </location>
</feature>
<evidence type="ECO:0000313" key="10">
    <source>
        <dbReference type="EMBL" id="TVM30692.1"/>
    </source>
</evidence>
<keyword evidence="12" id="KW-1185">Reference proteome</keyword>
<evidence type="ECO:0000256" key="2">
    <source>
        <dbReference type="ARBA" id="ARBA00022490"/>
    </source>
</evidence>
<dbReference type="OrthoDB" id="9772788at2"/>
<dbReference type="PANTHER" id="PTHR30272">
    <property type="entry name" value="3-HYDROXYACYL-[ACYL-CARRIER-PROTEIN] DEHYDRATASE"/>
    <property type="match status" value="1"/>
</dbReference>
<dbReference type="FunFam" id="3.10.129.10:FF:000001">
    <property type="entry name" value="3-hydroxyacyl-[acyl-carrier-protein] dehydratase FabZ"/>
    <property type="match status" value="1"/>
</dbReference>
<dbReference type="SUPFAM" id="SSF54637">
    <property type="entry name" value="Thioesterase/thiol ester dehydrase-isomerase"/>
    <property type="match status" value="1"/>
</dbReference>
<sequence>MTDTTQETSTVGPLQIRRILDLLPHRYPFLLIDRVLGYVPRTSLTALKNVTMNEPFFQGHFPENPVMPGVLVLEALAQAGALLISLNLEENDNSLFIFTGIDKARFRRPVVPGDQLILNCWDIRHRRNFFKMTCDARVGDQVVAQAGLAAALVSPDEI</sequence>
<keyword evidence="5 8" id="KW-0443">Lipid metabolism</keyword>
<reference evidence="10 11" key="1">
    <citation type="submission" date="2018-06" db="EMBL/GenBank/DDBJ databases">
        <title>Complete genome of Desulfovibrio marinus P48SEP.</title>
        <authorList>
            <person name="Crispim J.S."/>
            <person name="Vidigal P.M.P."/>
            <person name="Silva L.C.F."/>
            <person name="Araujo L.C."/>
            <person name="Laguardia C.N."/>
            <person name="Dias R.S."/>
            <person name="Sousa M.P."/>
            <person name="Paula S.O."/>
            <person name="Silva C."/>
        </authorList>
    </citation>
    <scope>NUCLEOTIDE SEQUENCE [LARGE SCALE GENOMIC DNA]</scope>
    <source>
        <strain evidence="10 11">P48SEP</strain>
    </source>
</reference>
<dbReference type="NCBIfam" id="NF000582">
    <property type="entry name" value="PRK00006.1"/>
    <property type="match status" value="1"/>
</dbReference>
<accession>A0A6P1ZAL8</accession>
<organism evidence="10 11">
    <name type="scientific">Oceanidesulfovibrio marinus</name>
    <dbReference type="NCBI Taxonomy" id="370038"/>
    <lineage>
        <taxon>Bacteria</taxon>
        <taxon>Pseudomonadati</taxon>
        <taxon>Thermodesulfobacteriota</taxon>
        <taxon>Desulfovibrionia</taxon>
        <taxon>Desulfovibrionales</taxon>
        <taxon>Desulfovibrionaceae</taxon>
        <taxon>Oceanidesulfovibrio</taxon>
    </lineage>
</organism>
<dbReference type="InterPro" id="IPR013114">
    <property type="entry name" value="FabA_FabZ"/>
</dbReference>
<name>A0A6P1ZAL8_9BACT</name>
<gene>
    <name evidence="8 10" type="primary">fabZ</name>
    <name evidence="10" type="ORF">DQK91_20250</name>
    <name evidence="9" type="ORF">E8L03_16590</name>
</gene>
<reference evidence="9 12" key="2">
    <citation type="submission" date="2019-04" db="EMBL/GenBank/DDBJ databases">
        <title>Isolation and culture of sulfate reducing bacteria from the cold seep of the South China Sea.</title>
        <authorList>
            <person name="Sun C."/>
            <person name="Liu R."/>
        </authorList>
    </citation>
    <scope>NUCLEOTIDE SEQUENCE [LARGE SCALE GENOMIC DNA]</scope>
    <source>
        <strain evidence="9 12">CS1</strain>
    </source>
</reference>
<keyword evidence="3 8" id="KW-0444">Lipid biosynthesis</keyword>
<evidence type="ECO:0000256" key="8">
    <source>
        <dbReference type="HAMAP-Rule" id="MF_00406"/>
    </source>
</evidence>
<evidence type="ECO:0000313" key="9">
    <source>
        <dbReference type="EMBL" id="QJT10447.1"/>
    </source>
</evidence>
<evidence type="ECO:0000256" key="6">
    <source>
        <dbReference type="ARBA" id="ARBA00023239"/>
    </source>
</evidence>
<evidence type="ECO:0000313" key="11">
    <source>
        <dbReference type="Proteomes" id="UP000434052"/>
    </source>
</evidence>
<dbReference type="Gene3D" id="3.10.129.10">
    <property type="entry name" value="Hotdog Thioesterase"/>
    <property type="match status" value="1"/>
</dbReference>
<evidence type="ECO:0000256" key="4">
    <source>
        <dbReference type="ARBA" id="ARBA00022556"/>
    </source>
</evidence>
<dbReference type="PANTHER" id="PTHR30272:SF1">
    <property type="entry name" value="3-HYDROXYACYL-[ACYL-CARRIER-PROTEIN] DEHYDRATASE"/>
    <property type="match status" value="1"/>
</dbReference>
<keyword evidence="2 8" id="KW-0963">Cytoplasm</keyword>
<dbReference type="RefSeq" id="WP_144307230.1">
    <property type="nucleotide sequence ID" value="NZ_CP039543.1"/>
</dbReference>
<dbReference type="GO" id="GO:0016020">
    <property type="term" value="C:membrane"/>
    <property type="evidence" value="ECO:0007669"/>
    <property type="project" value="GOC"/>
</dbReference>
<dbReference type="AlphaFoldDB" id="A0A6P1ZAL8"/>
<evidence type="ECO:0000256" key="1">
    <source>
        <dbReference type="ARBA" id="ARBA00004496"/>
    </source>
</evidence>
<dbReference type="GO" id="GO:0009245">
    <property type="term" value="P:lipid A biosynthetic process"/>
    <property type="evidence" value="ECO:0007669"/>
    <property type="project" value="UniProtKB-UniRule"/>
</dbReference>
<dbReference type="InterPro" id="IPR010084">
    <property type="entry name" value="FabZ"/>
</dbReference>
<dbReference type="NCBIfam" id="TIGR01750">
    <property type="entry name" value="fabZ"/>
    <property type="match status" value="1"/>
</dbReference>
<dbReference type="GO" id="GO:0019171">
    <property type="term" value="F:(3R)-hydroxyacyl-[acyl-carrier-protein] dehydratase activity"/>
    <property type="evidence" value="ECO:0007669"/>
    <property type="project" value="UniProtKB-EC"/>
</dbReference>
<comment type="subcellular location">
    <subcellularLocation>
        <location evidence="1 8">Cytoplasm</location>
    </subcellularLocation>
</comment>
<dbReference type="EMBL" id="CP039543">
    <property type="protein sequence ID" value="QJT10447.1"/>
    <property type="molecule type" value="Genomic_DNA"/>
</dbReference>
<dbReference type="EC" id="4.2.1.59" evidence="8"/>
<dbReference type="GO" id="GO:0005737">
    <property type="term" value="C:cytoplasm"/>
    <property type="evidence" value="ECO:0007669"/>
    <property type="project" value="UniProtKB-SubCell"/>
</dbReference>
<comment type="function">
    <text evidence="7 8">Involved in unsaturated fatty acids biosynthesis. Catalyzes the dehydration of short chain beta-hydroxyacyl-ACPs and long chain saturated and unsaturated beta-hydroxyacyl-ACPs.</text>
</comment>
<protein>
    <recommendedName>
        <fullName evidence="8">3-hydroxyacyl-[acyl-carrier-protein] dehydratase FabZ</fullName>
        <ecNumber evidence="8">4.2.1.59</ecNumber>
    </recommendedName>
    <alternativeName>
        <fullName evidence="8">(3R)-hydroxymyristoyl-[acyl-carrier-protein] dehydratase</fullName>
        <shortName evidence="8">(3R)-hydroxymyristoyl-ACP dehydrase</shortName>
    </alternativeName>
    <alternativeName>
        <fullName evidence="8">Beta-hydroxyacyl-ACP dehydratase</fullName>
    </alternativeName>
</protein>
<comment type="similarity">
    <text evidence="8">Belongs to the thioester dehydratase family. FabZ subfamily.</text>
</comment>
<dbReference type="HAMAP" id="MF_00406">
    <property type="entry name" value="FabZ"/>
    <property type="match status" value="1"/>
</dbReference>